<gene>
    <name evidence="1" type="ORF">B5F11_03750</name>
</gene>
<organism evidence="1 2">
    <name type="scientific">Anaerotruncus colihominis</name>
    <dbReference type="NCBI Taxonomy" id="169435"/>
    <lineage>
        <taxon>Bacteria</taxon>
        <taxon>Bacillati</taxon>
        <taxon>Bacillota</taxon>
        <taxon>Clostridia</taxon>
        <taxon>Eubacteriales</taxon>
        <taxon>Oscillospiraceae</taxon>
        <taxon>Anaerotruncus</taxon>
    </lineage>
</organism>
<evidence type="ECO:0000313" key="1">
    <source>
        <dbReference type="EMBL" id="OUP70563.1"/>
    </source>
</evidence>
<proteinExistence type="predicted"/>
<dbReference type="Proteomes" id="UP000196386">
    <property type="component" value="Unassembled WGS sequence"/>
</dbReference>
<sequence length="172" mass="19638">MQDQLDFSAFRILLPTERRPFTKSTSSVMRISTDSFYFNLITAAELNYPESVCLFISPDCDVVILKPGGDKDISLPFYDKEFYNDKNHNEIRITNSPIVKDVRATLGLEKRISYKVSGVRYPEEDIIVFNLLEATKTSRSKRPRTCVLSLPSVADMIRMYNPVKSLPSVSNQ</sequence>
<dbReference type="RefSeq" id="WP_087299637.1">
    <property type="nucleotide sequence ID" value="NZ_NFKP01000003.1"/>
</dbReference>
<accession>A0A1Y4N7Q9</accession>
<name>A0A1Y4N7Q9_9FIRM</name>
<dbReference type="EMBL" id="NFKP01000003">
    <property type="protein sequence ID" value="OUP70563.1"/>
    <property type="molecule type" value="Genomic_DNA"/>
</dbReference>
<comment type="caution">
    <text evidence="1">The sequence shown here is derived from an EMBL/GenBank/DDBJ whole genome shotgun (WGS) entry which is preliminary data.</text>
</comment>
<reference evidence="2" key="1">
    <citation type="submission" date="2017-04" db="EMBL/GenBank/DDBJ databases">
        <title>Function of individual gut microbiota members based on whole genome sequencing of pure cultures obtained from chicken caecum.</title>
        <authorList>
            <person name="Medvecky M."/>
            <person name="Cejkova D."/>
            <person name="Polansky O."/>
            <person name="Karasova D."/>
            <person name="Kubasova T."/>
            <person name="Cizek A."/>
            <person name="Rychlik I."/>
        </authorList>
    </citation>
    <scope>NUCLEOTIDE SEQUENCE [LARGE SCALE GENOMIC DNA]</scope>
    <source>
        <strain evidence="2">An175</strain>
    </source>
</reference>
<evidence type="ECO:0000313" key="2">
    <source>
        <dbReference type="Proteomes" id="UP000196386"/>
    </source>
</evidence>
<dbReference type="AlphaFoldDB" id="A0A1Y4N7Q9"/>
<protein>
    <submittedName>
        <fullName evidence="1">Uncharacterized protein</fullName>
    </submittedName>
</protein>